<sequence length="89" mass="9857">MMINSVPGNGKLQPELAFAYPLGSATYRLPQKCDRAACPPEVSPTLSEVRPIAYSLGSAFAQRARQKYRLAFRKCDRILPESDRIVESG</sequence>
<gene>
    <name evidence="1" type="ORF">NIES46_45490</name>
</gene>
<accession>A0A5M3TD31</accession>
<keyword evidence="2" id="KW-1185">Reference proteome</keyword>
<dbReference type="Proteomes" id="UP000326169">
    <property type="component" value="Unassembled WGS sequence"/>
</dbReference>
<dbReference type="EMBL" id="BIMW01000192">
    <property type="protein sequence ID" value="GCE96477.1"/>
    <property type="molecule type" value="Genomic_DNA"/>
</dbReference>
<comment type="caution">
    <text evidence="1">The sequence shown here is derived from an EMBL/GenBank/DDBJ whole genome shotgun (WGS) entry which is preliminary data.</text>
</comment>
<evidence type="ECO:0008006" key="3">
    <source>
        <dbReference type="Google" id="ProtNLM"/>
    </source>
</evidence>
<evidence type="ECO:0000313" key="1">
    <source>
        <dbReference type="EMBL" id="GCE96477.1"/>
    </source>
</evidence>
<organism evidence="1 2">
    <name type="scientific">Limnospira platensis NIES-46</name>
    <dbReference type="NCBI Taxonomy" id="1236695"/>
    <lineage>
        <taxon>Bacteria</taxon>
        <taxon>Bacillati</taxon>
        <taxon>Cyanobacteriota</taxon>
        <taxon>Cyanophyceae</taxon>
        <taxon>Oscillatoriophycideae</taxon>
        <taxon>Oscillatoriales</taxon>
        <taxon>Sirenicapillariaceae</taxon>
        <taxon>Limnospira</taxon>
    </lineage>
</organism>
<dbReference type="GeneID" id="301685274"/>
<proteinExistence type="predicted"/>
<evidence type="ECO:0000313" key="2">
    <source>
        <dbReference type="Proteomes" id="UP000326169"/>
    </source>
</evidence>
<reference evidence="1 2" key="1">
    <citation type="journal article" date="2019" name="J Genomics">
        <title>The Draft Genome of a Hydrogen-producing Cyanobacterium, Arthrospira platensis NIES-46.</title>
        <authorList>
            <person name="Suzuki S."/>
            <person name="Yamaguchi H."/>
            <person name="Kawachi M."/>
        </authorList>
    </citation>
    <scope>NUCLEOTIDE SEQUENCE [LARGE SCALE GENOMIC DNA]</scope>
    <source>
        <strain evidence="1 2">NIES-46</strain>
    </source>
</reference>
<protein>
    <recommendedName>
        <fullName evidence="3">Transposase</fullName>
    </recommendedName>
</protein>
<dbReference type="RefSeq" id="WP_152088729.1">
    <property type="nucleotide sequence ID" value="NZ_BIMW01000192.1"/>
</dbReference>
<name>A0A5M3TD31_LIMPL</name>